<organism evidence="2 3">
    <name type="scientific">Caerostris darwini</name>
    <dbReference type="NCBI Taxonomy" id="1538125"/>
    <lineage>
        <taxon>Eukaryota</taxon>
        <taxon>Metazoa</taxon>
        <taxon>Ecdysozoa</taxon>
        <taxon>Arthropoda</taxon>
        <taxon>Chelicerata</taxon>
        <taxon>Arachnida</taxon>
        <taxon>Araneae</taxon>
        <taxon>Araneomorphae</taxon>
        <taxon>Entelegynae</taxon>
        <taxon>Araneoidea</taxon>
        <taxon>Araneidae</taxon>
        <taxon>Caerostris</taxon>
    </lineage>
</organism>
<dbReference type="EMBL" id="BPLQ01007303">
    <property type="protein sequence ID" value="GIY29312.1"/>
    <property type="molecule type" value="Genomic_DNA"/>
</dbReference>
<evidence type="ECO:0000313" key="3">
    <source>
        <dbReference type="Proteomes" id="UP001054837"/>
    </source>
</evidence>
<sequence>MGAKEKATGTDGRRKKGKQPAIINHWACSRRIRSGGFEISTTTFAIVISLDARQQQASGLRLWVDSVPDDNEKERRDSDSEVHLLAVLEPR</sequence>
<protein>
    <submittedName>
        <fullName evidence="2">Uncharacterized protein</fullName>
    </submittedName>
</protein>
<feature type="compositionally biased region" description="Basic and acidic residues" evidence="1">
    <location>
        <begin position="1"/>
        <end position="12"/>
    </location>
</feature>
<keyword evidence="3" id="KW-1185">Reference proteome</keyword>
<dbReference type="AlphaFoldDB" id="A0AAV4S968"/>
<name>A0AAV4S968_9ARAC</name>
<evidence type="ECO:0000313" key="2">
    <source>
        <dbReference type="EMBL" id="GIY29312.1"/>
    </source>
</evidence>
<dbReference type="Proteomes" id="UP001054837">
    <property type="component" value="Unassembled WGS sequence"/>
</dbReference>
<comment type="caution">
    <text evidence="2">The sequence shown here is derived from an EMBL/GenBank/DDBJ whole genome shotgun (WGS) entry which is preliminary data.</text>
</comment>
<reference evidence="2 3" key="1">
    <citation type="submission" date="2021-06" db="EMBL/GenBank/DDBJ databases">
        <title>Caerostris darwini draft genome.</title>
        <authorList>
            <person name="Kono N."/>
            <person name="Arakawa K."/>
        </authorList>
    </citation>
    <scope>NUCLEOTIDE SEQUENCE [LARGE SCALE GENOMIC DNA]</scope>
</reference>
<feature type="region of interest" description="Disordered" evidence="1">
    <location>
        <begin position="1"/>
        <end position="20"/>
    </location>
</feature>
<gene>
    <name evidence="2" type="ORF">CDAR_399861</name>
</gene>
<proteinExistence type="predicted"/>
<evidence type="ECO:0000256" key="1">
    <source>
        <dbReference type="SAM" id="MobiDB-lite"/>
    </source>
</evidence>
<accession>A0AAV4S968</accession>